<evidence type="ECO:0000313" key="1">
    <source>
        <dbReference type="EMBL" id="SEK79040.1"/>
    </source>
</evidence>
<name>A0A1H7JY44_AQUAM</name>
<accession>A0A1H7JY44</accession>
<gene>
    <name evidence="1" type="ORF">SAMN04487910_1127</name>
</gene>
<proteinExistence type="predicted"/>
<evidence type="ECO:0008006" key="3">
    <source>
        <dbReference type="Google" id="ProtNLM"/>
    </source>
</evidence>
<sequence>MGKQYKVLKLSNLWSTEKLRKQAEDTLNKASQDGWEIISVAFGTSSSSGMSTAMITIAK</sequence>
<protein>
    <recommendedName>
        <fullName evidence="3">DUF4177 domain-containing protein</fullName>
    </recommendedName>
</protein>
<dbReference type="InterPro" id="IPR025234">
    <property type="entry name" value="YjzH-like"/>
</dbReference>
<dbReference type="Pfam" id="PF13783">
    <property type="entry name" value="DUF4177"/>
    <property type="match status" value="1"/>
</dbReference>
<dbReference type="EMBL" id="FOAB01000002">
    <property type="protein sequence ID" value="SEK79040.1"/>
    <property type="molecule type" value="Genomic_DNA"/>
</dbReference>
<dbReference type="RefSeq" id="WP_170837014.1">
    <property type="nucleotide sequence ID" value="NZ_FOAB01000002.1"/>
</dbReference>
<dbReference type="STRING" id="1038014.SAMN04487910_1127"/>
<organism evidence="1 2">
    <name type="scientific">Aquimarina amphilecti</name>
    <dbReference type="NCBI Taxonomy" id="1038014"/>
    <lineage>
        <taxon>Bacteria</taxon>
        <taxon>Pseudomonadati</taxon>
        <taxon>Bacteroidota</taxon>
        <taxon>Flavobacteriia</taxon>
        <taxon>Flavobacteriales</taxon>
        <taxon>Flavobacteriaceae</taxon>
        <taxon>Aquimarina</taxon>
    </lineage>
</organism>
<evidence type="ECO:0000313" key="2">
    <source>
        <dbReference type="Proteomes" id="UP000198521"/>
    </source>
</evidence>
<reference evidence="1 2" key="1">
    <citation type="submission" date="2016-10" db="EMBL/GenBank/DDBJ databases">
        <authorList>
            <person name="de Groot N.N."/>
        </authorList>
    </citation>
    <scope>NUCLEOTIDE SEQUENCE [LARGE SCALE GENOMIC DNA]</scope>
    <source>
        <strain evidence="1 2">DSM 25232</strain>
    </source>
</reference>
<dbReference type="AlphaFoldDB" id="A0A1H7JY44"/>
<dbReference type="Proteomes" id="UP000198521">
    <property type="component" value="Unassembled WGS sequence"/>
</dbReference>
<keyword evidence="2" id="KW-1185">Reference proteome</keyword>